<dbReference type="AlphaFoldDB" id="A0A381QU13"/>
<sequence>MFAANNLLFCKLVVLEVGKESK</sequence>
<dbReference type="EMBL" id="UINC01001452">
    <property type="protein sequence ID" value="SUZ81053.1"/>
    <property type="molecule type" value="Genomic_DNA"/>
</dbReference>
<gene>
    <name evidence="1" type="ORF">METZ01_LOCUS33907</name>
</gene>
<reference evidence="1" key="1">
    <citation type="submission" date="2018-05" db="EMBL/GenBank/DDBJ databases">
        <authorList>
            <person name="Lanie J.A."/>
            <person name="Ng W.-L."/>
            <person name="Kazmierczak K.M."/>
            <person name="Andrzejewski T.M."/>
            <person name="Davidsen T.M."/>
            <person name="Wayne K.J."/>
            <person name="Tettelin H."/>
            <person name="Glass J.I."/>
            <person name="Rusch D."/>
            <person name="Podicherti R."/>
            <person name="Tsui H.-C.T."/>
            <person name="Winkler M.E."/>
        </authorList>
    </citation>
    <scope>NUCLEOTIDE SEQUENCE</scope>
</reference>
<organism evidence="1">
    <name type="scientific">marine metagenome</name>
    <dbReference type="NCBI Taxonomy" id="408172"/>
    <lineage>
        <taxon>unclassified sequences</taxon>
        <taxon>metagenomes</taxon>
        <taxon>ecological metagenomes</taxon>
    </lineage>
</organism>
<name>A0A381QU13_9ZZZZ</name>
<accession>A0A381QU13</accession>
<protein>
    <submittedName>
        <fullName evidence="1">Uncharacterized protein</fullName>
    </submittedName>
</protein>
<proteinExistence type="predicted"/>
<evidence type="ECO:0000313" key="1">
    <source>
        <dbReference type="EMBL" id="SUZ81053.1"/>
    </source>
</evidence>